<dbReference type="Proteomes" id="UP000242877">
    <property type="component" value="Unassembled WGS sequence"/>
</dbReference>
<keyword evidence="2" id="KW-0479">Metal-binding</keyword>
<gene>
    <name evidence="9" type="ORF">AAP_00277</name>
</gene>
<dbReference type="OrthoDB" id="5426798at2759"/>
<evidence type="ECO:0000256" key="6">
    <source>
        <dbReference type="ARBA" id="ARBA00023242"/>
    </source>
</evidence>
<proteinExistence type="predicted"/>
<dbReference type="PANTHER" id="PTHR47338:SF11">
    <property type="entry name" value="ZN(II)2CYS6 TRANSCRIPTION FACTOR (EUROFUNG)"/>
    <property type="match status" value="1"/>
</dbReference>
<evidence type="ECO:0000313" key="10">
    <source>
        <dbReference type="Proteomes" id="UP000242877"/>
    </source>
</evidence>
<keyword evidence="6" id="KW-0539">Nucleus</keyword>
<keyword evidence="4 9" id="KW-0238">DNA-binding</keyword>
<comment type="caution">
    <text evidence="9">The sequence shown here is derived from an EMBL/GenBank/DDBJ whole genome shotgun (WGS) entry which is preliminary data.</text>
</comment>
<evidence type="ECO:0000256" key="1">
    <source>
        <dbReference type="ARBA" id="ARBA00004123"/>
    </source>
</evidence>
<dbReference type="VEuPathDB" id="FungiDB:AAP_00277"/>
<protein>
    <submittedName>
        <fullName evidence="9">Zn(2)-C6 fungal-type DNA-binding domain protein</fullName>
    </submittedName>
</protein>
<evidence type="ECO:0000259" key="8">
    <source>
        <dbReference type="PROSITE" id="PS50048"/>
    </source>
</evidence>
<sequence>MDHYYAECFGYMPPTSGNGSQRFTKASAEPFESAHSQRATVPRRPMTLQFGTDTQFVAAKESPSFMEGYSFWFPSESQEEFQTTVSPVAVEEPMQAHSFDCDISPLSPSTSSSASSYARSLSDCSPPPSGHIYTSDFGYNFPGLNAEHTTDIDETLFADLSNIEANLGSMGATDPWATINCHDLTATPELEKSQGSIGYEFPLGLYHDSKLPSVSSSEDESLSSSEETATPPTILHPSPAKSTDACDDELKTKPRVIRLVGEKHVDGQGLCYVYSDGTHCPKYIKGEPVNAKWGITKAGRPRKRLAQACMACRHRKIKCTPGSPKCEQCKRSGKTCRFENAPRGNQAKARAESECTTVSSQSSKKSSSGKTSAAKAKAAAARNASPTDFDIDIQ</sequence>
<organism evidence="9 10">
    <name type="scientific">Ascosphaera apis ARSEF 7405</name>
    <dbReference type="NCBI Taxonomy" id="392613"/>
    <lineage>
        <taxon>Eukaryota</taxon>
        <taxon>Fungi</taxon>
        <taxon>Dikarya</taxon>
        <taxon>Ascomycota</taxon>
        <taxon>Pezizomycotina</taxon>
        <taxon>Eurotiomycetes</taxon>
        <taxon>Eurotiomycetidae</taxon>
        <taxon>Onygenales</taxon>
        <taxon>Ascosphaeraceae</taxon>
        <taxon>Ascosphaera</taxon>
    </lineage>
</organism>
<evidence type="ECO:0000256" key="3">
    <source>
        <dbReference type="ARBA" id="ARBA00023015"/>
    </source>
</evidence>
<dbReference type="SMART" id="SM00066">
    <property type="entry name" value="GAL4"/>
    <property type="match status" value="1"/>
</dbReference>
<evidence type="ECO:0000256" key="7">
    <source>
        <dbReference type="SAM" id="MobiDB-lite"/>
    </source>
</evidence>
<accession>A0A168DR22</accession>
<keyword evidence="10" id="KW-1185">Reference proteome</keyword>
<dbReference type="GO" id="GO:0000981">
    <property type="term" value="F:DNA-binding transcription factor activity, RNA polymerase II-specific"/>
    <property type="evidence" value="ECO:0007669"/>
    <property type="project" value="InterPro"/>
</dbReference>
<evidence type="ECO:0000256" key="2">
    <source>
        <dbReference type="ARBA" id="ARBA00022723"/>
    </source>
</evidence>
<dbReference type="PROSITE" id="PS50048">
    <property type="entry name" value="ZN2_CY6_FUNGAL_2"/>
    <property type="match status" value="1"/>
</dbReference>
<feature type="compositionally biased region" description="Low complexity" evidence="7">
    <location>
        <begin position="359"/>
        <end position="385"/>
    </location>
</feature>
<evidence type="ECO:0000256" key="5">
    <source>
        <dbReference type="ARBA" id="ARBA00023163"/>
    </source>
</evidence>
<dbReference type="SUPFAM" id="SSF57701">
    <property type="entry name" value="Zn2/Cys6 DNA-binding domain"/>
    <property type="match status" value="1"/>
</dbReference>
<feature type="domain" description="Zn(2)-C6 fungal-type" evidence="8">
    <location>
        <begin position="308"/>
        <end position="338"/>
    </location>
</feature>
<keyword evidence="5" id="KW-0804">Transcription</keyword>
<name>A0A168DR22_9EURO</name>
<dbReference type="Pfam" id="PF00172">
    <property type="entry name" value="Zn_clus"/>
    <property type="match status" value="1"/>
</dbReference>
<dbReference type="AlphaFoldDB" id="A0A168DR22"/>
<dbReference type="GO" id="GO:0005634">
    <property type="term" value="C:nucleus"/>
    <property type="evidence" value="ECO:0007669"/>
    <property type="project" value="UniProtKB-SubCell"/>
</dbReference>
<dbReference type="EMBL" id="AZGZ01000001">
    <property type="protein sequence ID" value="KZZ98016.1"/>
    <property type="molecule type" value="Genomic_DNA"/>
</dbReference>
<dbReference type="InterPro" id="IPR036864">
    <property type="entry name" value="Zn2-C6_fun-type_DNA-bd_sf"/>
</dbReference>
<dbReference type="PANTHER" id="PTHR47338">
    <property type="entry name" value="ZN(II)2CYS6 TRANSCRIPTION FACTOR (EUROFUNG)-RELATED"/>
    <property type="match status" value="1"/>
</dbReference>
<reference evidence="9 10" key="1">
    <citation type="journal article" date="2016" name="Genome Biol. Evol.">
        <title>Divergent and convergent evolution of fungal pathogenicity.</title>
        <authorList>
            <person name="Shang Y."/>
            <person name="Xiao G."/>
            <person name="Zheng P."/>
            <person name="Cen K."/>
            <person name="Zhan S."/>
            <person name="Wang C."/>
        </authorList>
    </citation>
    <scope>NUCLEOTIDE SEQUENCE [LARGE SCALE GENOMIC DNA]</scope>
    <source>
        <strain evidence="9 10">ARSEF 7405</strain>
    </source>
</reference>
<dbReference type="GO" id="GO:0003677">
    <property type="term" value="F:DNA binding"/>
    <property type="evidence" value="ECO:0007669"/>
    <property type="project" value="UniProtKB-KW"/>
</dbReference>
<comment type="subcellular location">
    <subcellularLocation>
        <location evidence="1">Nucleus</location>
    </subcellularLocation>
</comment>
<feature type="region of interest" description="Disordered" evidence="7">
    <location>
        <begin position="340"/>
        <end position="394"/>
    </location>
</feature>
<feature type="region of interest" description="Disordered" evidence="7">
    <location>
        <begin position="212"/>
        <end position="247"/>
    </location>
</feature>
<dbReference type="InterPro" id="IPR050815">
    <property type="entry name" value="TF_fung"/>
</dbReference>
<dbReference type="InterPro" id="IPR001138">
    <property type="entry name" value="Zn2Cys6_DnaBD"/>
</dbReference>
<dbReference type="Gene3D" id="4.10.240.10">
    <property type="entry name" value="Zn(2)-C6 fungal-type DNA-binding domain"/>
    <property type="match status" value="1"/>
</dbReference>
<evidence type="ECO:0000313" key="9">
    <source>
        <dbReference type="EMBL" id="KZZ98016.1"/>
    </source>
</evidence>
<dbReference type="CDD" id="cd00067">
    <property type="entry name" value="GAL4"/>
    <property type="match status" value="1"/>
</dbReference>
<keyword evidence="3" id="KW-0805">Transcription regulation</keyword>
<evidence type="ECO:0000256" key="4">
    <source>
        <dbReference type="ARBA" id="ARBA00023125"/>
    </source>
</evidence>
<dbReference type="PROSITE" id="PS00463">
    <property type="entry name" value="ZN2_CY6_FUNGAL_1"/>
    <property type="match status" value="1"/>
</dbReference>
<dbReference type="GO" id="GO:0008270">
    <property type="term" value="F:zinc ion binding"/>
    <property type="evidence" value="ECO:0007669"/>
    <property type="project" value="InterPro"/>
</dbReference>